<feature type="binding site" evidence="5">
    <location>
        <position position="161"/>
    </location>
    <ligand>
        <name>S-adenosyl-L-methionine</name>
        <dbReference type="ChEBI" id="CHEBI:59789"/>
    </ligand>
</feature>
<comment type="similarity">
    <text evidence="5">Belongs to the protein N5-glutamine methyltransferase family. PrmC subfamily.</text>
</comment>
<protein>
    <recommendedName>
        <fullName evidence="5">Release factor glutamine methyltransferase</fullName>
        <shortName evidence="5">RF MTase</shortName>
        <ecNumber evidence="5">2.1.1.297</ecNumber>
    </recommendedName>
    <alternativeName>
        <fullName evidence="5">N5-glutamine methyltransferase PrmC</fullName>
    </alternativeName>
    <alternativeName>
        <fullName evidence="5">Protein-(glutamine-N5) MTase PrmC</fullName>
    </alternativeName>
    <alternativeName>
        <fullName evidence="5">Protein-glutamine N-methyltransferase PrmC</fullName>
    </alternativeName>
</protein>
<keyword evidence="2 5" id="KW-0808">Transferase</keyword>
<accession>A0A7W9EXQ7</accession>
<feature type="binding site" evidence="5">
    <location>
        <begin position="175"/>
        <end position="178"/>
    </location>
    <ligand>
        <name>substrate</name>
    </ligand>
</feature>
<evidence type="ECO:0000313" key="7">
    <source>
        <dbReference type="EMBL" id="MBB5721972.1"/>
    </source>
</evidence>
<evidence type="ECO:0000259" key="6">
    <source>
        <dbReference type="Pfam" id="PF05175"/>
    </source>
</evidence>
<evidence type="ECO:0000256" key="2">
    <source>
        <dbReference type="ARBA" id="ARBA00022679"/>
    </source>
</evidence>
<organism evidence="7 8">
    <name type="scientific">Yoonia ponticola</name>
    <dbReference type="NCBI Taxonomy" id="1524255"/>
    <lineage>
        <taxon>Bacteria</taxon>
        <taxon>Pseudomonadati</taxon>
        <taxon>Pseudomonadota</taxon>
        <taxon>Alphaproteobacteria</taxon>
        <taxon>Rhodobacterales</taxon>
        <taxon>Paracoccaceae</taxon>
        <taxon>Yoonia</taxon>
    </lineage>
</organism>
<gene>
    <name evidence="5" type="primary">prmC</name>
    <name evidence="7" type="ORF">FHS72_001596</name>
</gene>
<dbReference type="EMBL" id="JACIJM010000004">
    <property type="protein sequence ID" value="MBB5721972.1"/>
    <property type="molecule type" value="Genomic_DNA"/>
</dbReference>
<feature type="domain" description="Methyltransferase small" evidence="6">
    <location>
        <begin position="92"/>
        <end position="183"/>
    </location>
</feature>
<dbReference type="GO" id="GO:0003676">
    <property type="term" value="F:nucleic acid binding"/>
    <property type="evidence" value="ECO:0007669"/>
    <property type="project" value="InterPro"/>
</dbReference>
<comment type="catalytic activity">
    <reaction evidence="4 5">
        <text>L-glutaminyl-[peptide chain release factor] + S-adenosyl-L-methionine = N(5)-methyl-L-glutaminyl-[peptide chain release factor] + S-adenosyl-L-homocysteine + H(+)</text>
        <dbReference type="Rhea" id="RHEA:42896"/>
        <dbReference type="Rhea" id="RHEA-COMP:10271"/>
        <dbReference type="Rhea" id="RHEA-COMP:10272"/>
        <dbReference type="ChEBI" id="CHEBI:15378"/>
        <dbReference type="ChEBI" id="CHEBI:30011"/>
        <dbReference type="ChEBI" id="CHEBI:57856"/>
        <dbReference type="ChEBI" id="CHEBI:59789"/>
        <dbReference type="ChEBI" id="CHEBI:61891"/>
        <dbReference type="EC" id="2.1.1.297"/>
    </reaction>
</comment>
<dbReference type="RefSeq" id="WP_183527815.1">
    <property type="nucleotide sequence ID" value="NZ_JACIJM010000004.1"/>
</dbReference>
<name>A0A7W9EXQ7_9RHOB</name>
<dbReference type="NCBIfam" id="TIGR00536">
    <property type="entry name" value="hemK_fam"/>
    <property type="match status" value="1"/>
</dbReference>
<comment type="function">
    <text evidence="5">Methylates the class 1 translation termination release factors RF1/PrfA and RF2/PrfB on the glutamine residue of the universally conserved GGQ motif.</text>
</comment>
<dbReference type="CDD" id="cd02440">
    <property type="entry name" value="AdoMet_MTases"/>
    <property type="match status" value="1"/>
</dbReference>
<dbReference type="InterPro" id="IPR004556">
    <property type="entry name" value="HemK-like"/>
</dbReference>
<evidence type="ECO:0000256" key="5">
    <source>
        <dbReference type="HAMAP-Rule" id="MF_02126"/>
    </source>
</evidence>
<dbReference type="AlphaFoldDB" id="A0A7W9EXQ7"/>
<proteinExistence type="inferred from homology"/>
<dbReference type="PANTHER" id="PTHR18895:SF74">
    <property type="entry name" value="MTRF1L RELEASE FACTOR GLUTAMINE METHYLTRANSFERASE"/>
    <property type="match status" value="1"/>
</dbReference>
<dbReference type="GO" id="GO:0102559">
    <property type="term" value="F:peptide chain release factor N(5)-glutamine methyltransferase activity"/>
    <property type="evidence" value="ECO:0007669"/>
    <property type="project" value="UniProtKB-EC"/>
</dbReference>
<dbReference type="InterPro" id="IPR050320">
    <property type="entry name" value="N5-glutamine_MTase"/>
</dbReference>
<dbReference type="HAMAP" id="MF_02126">
    <property type="entry name" value="RF_methyltr_PrmC"/>
    <property type="match status" value="1"/>
</dbReference>
<feature type="binding site" evidence="5">
    <location>
        <position position="133"/>
    </location>
    <ligand>
        <name>S-adenosyl-L-methionine</name>
        <dbReference type="ChEBI" id="CHEBI:59789"/>
    </ligand>
</feature>
<keyword evidence="8" id="KW-1185">Reference proteome</keyword>
<feature type="binding site" evidence="5">
    <location>
        <position position="175"/>
    </location>
    <ligand>
        <name>S-adenosyl-L-methionine</name>
        <dbReference type="ChEBI" id="CHEBI:59789"/>
    </ligand>
</feature>
<dbReference type="NCBIfam" id="TIGR03534">
    <property type="entry name" value="RF_mod_PrmC"/>
    <property type="match status" value="1"/>
</dbReference>
<evidence type="ECO:0000313" key="8">
    <source>
        <dbReference type="Proteomes" id="UP000535415"/>
    </source>
</evidence>
<dbReference type="PROSITE" id="PS00092">
    <property type="entry name" value="N6_MTASE"/>
    <property type="match status" value="1"/>
</dbReference>
<dbReference type="FunFam" id="3.40.50.150:FF:000053">
    <property type="entry name" value="Release factor glutamine methyltransferase"/>
    <property type="match status" value="1"/>
</dbReference>
<feature type="binding site" evidence="5">
    <location>
        <begin position="110"/>
        <end position="114"/>
    </location>
    <ligand>
        <name>S-adenosyl-L-methionine</name>
        <dbReference type="ChEBI" id="CHEBI:59789"/>
    </ligand>
</feature>
<reference evidence="7 8" key="1">
    <citation type="submission" date="2020-08" db="EMBL/GenBank/DDBJ databases">
        <title>Genomic Encyclopedia of Type Strains, Phase IV (KMG-IV): sequencing the most valuable type-strain genomes for metagenomic binning, comparative biology and taxonomic classification.</title>
        <authorList>
            <person name="Goeker M."/>
        </authorList>
    </citation>
    <scope>NUCLEOTIDE SEQUENCE [LARGE SCALE GENOMIC DNA]</scope>
    <source>
        <strain evidence="7 8">DSM 101064</strain>
    </source>
</reference>
<dbReference type="InterPro" id="IPR007848">
    <property type="entry name" value="Small_mtfrase_dom"/>
</dbReference>
<dbReference type="Gene3D" id="1.10.8.10">
    <property type="entry name" value="DNA helicase RuvA subunit, C-terminal domain"/>
    <property type="match status" value="1"/>
</dbReference>
<evidence type="ECO:0000256" key="4">
    <source>
        <dbReference type="ARBA" id="ARBA00048391"/>
    </source>
</evidence>
<dbReference type="InterPro" id="IPR019874">
    <property type="entry name" value="RF_methyltr_PrmC"/>
</dbReference>
<dbReference type="PANTHER" id="PTHR18895">
    <property type="entry name" value="HEMK METHYLTRANSFERASE"/>
    <property type="match status" value="1"/>
</dbReference>
<keyword evidence="1 5" id="KW-0489">Methyltransferase</keyword>
<dbReference type="Proteomes" id="UP000535415">
    <property type="component" value="Unassembled WGS sequence"/>
</dbReference>
<comment type="caution">
    <text evidence="7">The sequence shown here is derived from an EMBL/GenBank/DDBJ whole genome shotgun (WGS) entry which is preliminary data.</text>
</comment>
<dbReference type="EC" id="2.1.1.297" evidence="5"/>
<dbReference type="SUPFAM" id="SSF53335">
    <property type="entry name" value="S-adenosyl-L-methionine-dependent methyltransferases"/>
    <property type="match status" value="1"/>
</dbReference>
<evidence type="ECO:0000256" key="1">
    <source>
        <dbReference type="ARBA" id="ARBA00022603"/>
    </source>
</evidence>
<dbReference type="InterPro" id="IPR002052">
    <property type="entry name" value="DNA_methylase_N6_adenine_CS"/>
</dbReference>
<dbReference type="Gene3D" id="3.40.50.150">
    <property type="entry name" value="Vaccinia Virus protein VP39"/>
    <property type="match status" value="1"/>
</dbReference>
<sequence length="271" mass="29006">MSGFFADGKFWDVSAADDGLIKAAVDQLGFAGALGEAQRLWAHVGGDGAAFAALVARRAAHEPLSHLLGYRDFYKHRFYVTCDVLDPRPDTETLIEAALAVPFQSVLDLGTGSGCILLSLLAERRDSVGVGTDMSAAALTVAQRNAAQLGVSQVQFVTSDWFDAVEGQFDLIVSNPPYIAADEMTDLQPEVRDHEPRMALTDEADGLSCYRTIIAKAPDYLTDGGHLLVEIGPTQGPAVSAMFAAQGFAKIRVIDDLDGRNRVGFGQKSSR</sequence>
<dbReference type="GO" id="GO:0032259">
    <property type="term" value="P:methylation"/>
    <property type="evidence" value="ECO:0007669"/>
    <property type="project" value="UniProtKB-KW"/>
</dbReference>
<dbReference type="InterPro" id="IPR029063">
    <property type="entry name" value="SAM-dependent_MTases_sf"/>
</dbReference>
<dbReference type="Pfam" id="PF05175">
    <property type="entry name" value="MTS"/>
    <property type="match status" value="1"/>
</dbReference>
<evidence type="ECO:0000256" key="3">
    <source>
        <dbReference type="ARBA" id="ARBA00022691"/>
    </source>
</evidence>
<keyword evidence="3 5" id="KW-0949">S-adenosyl-L-methionine</keyword>